<dbReference type="AlphaFoldDB" id="A0A398B7V7"/>
<organism evidence="2 3">
    <name type="scientific">Mesobacillus zeae</name>
    <dbReference type="NCBI Taxonomy" id="1917180"/>
    <lineage>
        <taxon>Bacteria</taxon>
        <taxon>Bacillati</taxon>
        <taxon>Bacillota</taxon>
        <taxon>Bacilli</taxon>
        <taxon>Bacillales</taxon>
        <taxon>Bacillaceae</taxon>
        <taxon>Mesobacillus</taxon>
    </lineage>
</organism>
<evidence type="ECO:0000313" key="2">
    <source>
        <dbReference type="EMBL" id="RID85601.1"/>
    </source>
</evidence>
<reference evidence="2 3" key="1">
    <citation type="submission" date="2018-08" db="EMBL/GenBank/DDBJ databases">
        <title>Bacillus jemisoniae sp. nov., Bacillus chryseoplanitiae sp. nov., Bacillus resnikiae sp. nov., and Bacillus frankliniae sp. nov., isolated from Viking spacecraft and associated surfaces.</title>
        <authorList>
            <person name="Seuylemezian A."/>
            <person name="Vaishampayan P."/>
        </authorList>
    </citation>
    <scope>NUCLEOTIDE SEQUENCE [LARGE SCALE GENOMIC DNA]</scope>
    <source>
        <strain evidence="2 3">JJ-247</strain>
    </source>
</reference>
<sequence>MEREEQNAAANEFLSKLSEIAEALAKLEGLPELVSSMEAEISKLSSQELHIHIGQITMNQPVLKELNYHLKSLDIKDLNGTLHIGSTFSEKKEKGKTEQSSQSREPEITVIVNGKTLPYKETNE</sequence>
<gene>
    <name evidence="2" type="ORF">D1970_08560</name>
</gene>
<comment type="caution">
    <text evidence="2">The sequence shown here is derived from an EMBL/GenBank/DDBJ whole genome shotgun (WGS) entry which is preliminary data.</text>
</comment>
<dbReference type="RefSeq" id="WP_119112454.1">
    <property type="nucleotide sequence ID" value="NZ_CBCSEO010000002.1"/>
</dbReference>
<keyword evidence="3" id="KW-1185">Reference proteome</keyword>
<dbReference type="OrthoDB" id="2376915at2"/>
<evidence type="ECO:0000256" key="1">
    <source>
        <dbReference type="SAM" id="MobiDB-lite"/>
    </source>
</evidence>
<dbReference type="EMBL" id="QWVT01000015">
    <property type="protein sequence ID" value="RID85601.1"/>
    <property type="molecule type" value="Genomic_DNA"/>
</dbReference>
<feature type="region of interest" description="Disordered" evidence="1">
    <location>
        <begin position="89"/>
        <end position="124"/>
    </location>
</feature>
<accession>A0A398B7V7</accession>
<evidence type="ECO:0000313" key="3">
    <source>
        <dbReference type="Proteomes" id="UP000265816"/>
    </source>
</evidence>
<proteinExistence type="predicted"/>
<dbReference type="Proteomes" id="UP000265816">
    <property type="component" value="Unassembled WGS sequence"/>
</dbReference>
<name>A0A398B7V7_9BACI</name>
<protein>
    <submittedName>
        <fullName evidence="2">Uncharacterized protein</fullName>
    </submittedName>
</protein>